<accession>A0A9N9F0M0</accession>
<feature type="domain" description="MIF4G" evidence="4">
    <location>
        <begin position="552"/>
        <end position="731"/>
    </location>
</feature>
<feature type="compositionally biased region" description="Polar residues" evidence="3">
    <location>
        <begin position="540"/>
        <end position="549"/>
    </location>
</feature>
<gene>
    <name evidence="5" type="ORF">ALEPTO_LOCUS3531</name>
</gene>
<dbReference type="Proteomes" id="UP000789508">
    <property type="component" value="Unassembled WGS sequence"/>
</dbReference>
<comment type="caution">
    <text evidence="5">The sequence shown here is derived from an EMBL/GenBank/DDBJ whole genome shotgun (WGS) entry which is preliminary data.</text>
</comment>
<dbReference type="EMBL" id="CAJVPS010000667">
    <property type="protein sequence ID" value="CAG8501990.1"/>
    <property type="molecule type" value="Genomic_DNA"/>
</dbReference>
<dbReference type="GO" id="GO:0000184">
    <property type="term" value="P:nuclear-transcribed mRNA catabolic process, nonsense-mediated decay"/>
    <property type="evidence" value="ECO:0007669"/>
    <property type="project" value="InterPro"/>
</dbReference>
<keyword evidence="2" id="KW-0963">Cytoplasm</keyword>
<dbReference type="GO" id="GO:0003723">
    <property type="term" value="F:RNA binding"/>
    <property type="evidence" value="ECO:0007669"/>
    <property type="project" value="InterPro"/>
</dbReference>
<comment type="subcellular location">
    <subcellularLocation>
        <location evidence="1">Cytoplasm</location>
    </subcellularLocation>
</comment>
<keyword evidence="6" id="KW-1185">Reference proteome</keyword>
<dbReference type="GO" id="GO:0035145">
    <property type="term" value="C:exon-exon junction complex"/>
    <property type="evidence" value="ECO:0007669"/>
    <property type="project" value="TreeGrafter"/>
</dbReference>
<evidence type="ECO:0000256" key="3">
    <source>
        <dbReference type="SAM" id="MobiDB-lite"/>
    </source>
</evidence>
<feature type="compositionally biased region" description="Acidic residues" evidence="3">
    <location>
        <begin position="1018"/>
        <end position="1032"/>
    </location>
</feature>
<dbReference type="InterPro" id="IPR003890">
    <property type="entry name" value="MIF4G-like_typ-3"/>
</dbReference>
<feature type="region of interest" description="Disordered" evidence="3">
    <location>
        <begin position="983"/>
        <end position="1064"/>
    </location>
</feature>
<dbReference type="AlphaFoldDB" id="A0A9N9F0M0"/>
<dbReference type="PANTHER" id="PTHR12839">
    <property type="entry name" value="NONSENSE-MEDIATED MRNA DECAY PROTEIN 2 UP-FRAMESHIFT SUPPRESSOR 2"/>
    <property type="match status" value="1"/>
</dbReference>
<dbReference type="SUPFAM" id="SSF48371">
    <property type="entry name" value="ARM repeat"/>
    <property type="match status" value="2"/>
</dbReference>
<evidence type="ECO:0000313" key="6">
    <source>
        <dbReference type="Proteomes" id="UP000789508"/>
    </source>
</evidence>
<evidence type="ECO:0000313" key="5">
    <source>
        <dbReference type="EMBL" id="CAG8501990.1"/>
    </source>
</evidence>
<feature type="compositionally biased region" description="Acidic residues" evidence="3">
    <location>
        <begin position="991"/>
        <end position="1012"/>
    </location>
</feature>
<feature type="region of interest" description="Disordered" evidence="3">
    <location>
        <begin position="1119"/>
        <end position="1145"/>
    </location>
</feature>
<feature type="region of interest" description="Disordered" evidence="3">
    <location>
        <begin position="1179"/>
        <end position="1218"/>
    </location>
</feature>
<dbReference type="Gene3D" id="1.25.40.180">
    <property type="match status" value="3"/>
</dbReference>
<feature type="region of interest" description="Disordered" evidence="3">
    <location>
        <begin position="265"/>
        <end position="290"/>
    </location>
</feature>
<dbReference type="PANTHER" id="PTHR12839:SF7">
    <property type="entry name" value="REGULATOR OF NONSENSE TRANSCRIPTS 2"/>
    <property type="match status" value="1"/>
</dbReference>
<name>A0A9N9F0M0_9GLOM</name>
<dbReference type="GO" id="GO:0005737">
    <property type="term" value="C:cytoplasm"/>
    <property type="evidence" value="ECO:0007669"/>
    <property type="project" value="UniProtKB-SubCell"/>
</dbReference>
<dbReference type="Pfam" id="PF02854">
    <property type="entry name" value="MIF4G"/>
    <property type="match status" value="2"/>
</dbReference>
<dbReference type="FunFam" id="1.25.40.180:FF:000037">
    <property type="entry name" value="Nonsense-mediated mRNA decay factor (Upf2)"/>
    <property type="match status" value="1"/>
</dbReference>
<organism evidence="5 6">
    <name type="scientific">Ambispora leptoticha</name>
    <dbReference type="NCBI Taxonomy" id="144679"/>
    <lineage>
        <taxon>Eukaryota</taxon>
        <taxon>Fungi</taxon>
        <taxon>Fungi incertae sedis</taxon>
        <taxon>Mucoromycota</taxon>
        <taxon>Glomeromycotina</taxon>
        <taxon>Glomeromycetes</taxon>
        <taxon>Archaeosporales</taxon>
        <taxon>Ambisporaceae</taxon>
        <taxon>Ambispora</taxon>
    </lineage>
</organism>
<proteinExistence type="predicted"/>
<feature type="compositionally biased region" description="Low complexity" evidence="3">
    <location>
        <begin position="273"/>
        <end position="284"/>
    </location>
</feature>
<dbReference type="InterPro" id="IPR007193">
    <property type="entry name" value="Upf2/Nmd2_C"/>
</dbReference>
<evidence type="ECO:0000256" key="2">
    <source>
        <dbReference type="ARBA" id="ARBA00022490"/>
    </source>
</evidence>
<dbReference type="InterPro" id="IPR016024">
    <property type="entry name" value="ARM-type_fold"/>
</dbReference>
<sequence>MEAADADMQAQVRRERRRELRNENLTAWSLGKPDPTKFKNLDSNIKKNTGFIKKCKTQLSAEYQAQLLKDINTLTLEKYISEVVAAVVEGVQRCKMAADIWAAVEVISALHQRFPDTFTPFLTHTLARSLVPPNKQQLAVLTTEQREKEENTRIAKQRVLLRIAGELWLMGVLRNVEDGIAALNSGGAAVGAGSVNGVKDNVAGFVSNNSIVKDTREVKEYKSSGEGFLYTVMKELLSHDSKHLNLPLAVSFVKNFGPEIIGTMRKQKRDESVATTEAATTSESADMDKAPTDDVAVNNVIESEDKKETKDTIVTPEHQTLFKNLLVDYFHGVESHLLKDHEKIKRLDHSNHEYYITRGEIPDETKQNYEKVVKAFEKFLQNAQTLADALDLEMIDLPDDAGTTKISSLVVREGTSVNEKEDIVSSIWEDEDARSFYETLIDLKTLVPGVLLEAKSSKKDDLELDKDEVAGSGDTEKDDDGKSLNEDPNKIDDNSLDHRRASVSTDGGQKEEITGSDNGADGVVKDDENEDVATKDAAEPNNNKSGTSAQLDSLLSRLPNLVNRDLIDQAAVDFCYLNSKAARKKLLKTLVGVPRTRLDLLPYYARLIATLNPHYPDITAAVLQARKKTLDLLETKVKNIRFLSELTKFRITPQHLIFHCLKVVLDDFSNQNIDIACNLLETCGRFLFKSPETSVRMGNMLDIMMRKKSVQHLDSRQLLMVENAYYQCNPPDHTAIVLKERSIMEQYIRKLIYTDLNKKTVEKVLKLLRKLNWEDKEVYKILEKCFSKVWKIKYSNIHLMAILVSGLHRYHSDFGVALVDRVLEDIRIGLEQNIFKHNQRRIATVKYLGELYNYRMVDSPVIFDTLYTIVTLGHEFGRPNPSRISFLDAPNDFFRVRLCCTLLDTCGVCFDRGTAKKRLDDFLVFFQMYILSKHPLPMDVEFMVSDIFELLRPSMIRYKTYEEAAEEVDQRLILNQKAVQTSEEVAKNQEEALEESDAASSSSEEDDDEFRDEMEREPGEEEEDDEDAETDVLESHDHEEEEVIVHTNRQDKVSTSEDEDFEREFSKMMTESLESRKYERKPAMLDVAIPMHLKGTERSSEFVDGNVSFTLLTKKGNKQQMKTMEVPADSALAVNTRSKQEAEREEQAQLKKLVLNYEEREEQNQRVALEQSLISSGMRVSYQTGNRRQSQRGKKLMQSQGGGGGGNAGYSFANDRRK</sequence>
<evidence type="ECO:0000259" key="4">
    <source>
        <dbReference type="SMART" id="SM00543"/>
    </source>
</evidence>
<dbReference type="InterPro" id="IPR039762">
    <property type="entry name" value="Nmd2/UPF2"/>
</dbReference>
<feature type="domain" description="MIF4G" evidence="4">
    <location>
        <begin position="746"/>
        <end position="954"/>
    </location>
</feature>
<evidence type="ECO:0000256" key="1">
    <source>
        <dbReference type="ARBA" id="ARBA00004496"/>
    </source>
</evidence>
<dbReference type="OrthoDB" id="27832at2759"/>
<dbReference type="SMART" id="SM00543">
    <property type="entry name" value="MIF4G"/>
    <property type="match status" value="2"/>
</dbReference>
<dbReference type="Gene3D" id="4.10.80.160">
    <property type="match status" value="1"/>
</dbReference>
<feature type="region of interest" description="Disordered" evidence="3">
    <location>
        <begin position="461"/>
        <end position="549"/>
    </location>
</feature>
<protein>
    <submittedName>
        <fullName evidence="5">5188_t:CDS:1</fullName>
    </submittedName>
</protein>
<reference evidence="5" key="1">
    <citation type="submission" date="2021-06" db="EMBL/GenBank/DDBJ databases">
        <authorList>
            <person name="Kallberg Y."/>
            <person name="Tangrot J."/>
            <person name="Rosling A."/>
        </authorList>
    </citation>
    <scope>NUCLEOTIDE SEQUENCE</scope>
    <source>
        <strain evidence="5">FL130A</strain>
    </source>
</reference>
<dbReference type="Pfam" id="PF04050">
    <property type="entry name" value="Upf2"/>
    <property type="match status" value="1"/>
</dbReference>
<feature type="compositionally biased region" description="Basic and acidic residues" evidence="3">
    <location>
        <begin position="479"/>
        <end position="500"/>
    </location>
</feature>